<evidence type="ECO:0000313" key="2">
    <source>
        <dbReference type="EMBL" id="CZR60789.1"/>
    </source>
</evidence>
<gene>
    <name evidence="2" type="ORF">PAC_10685</name>
</gene>
<dbReference type="AlphaFoldDB" id="A0A1L7X6Z3"/>
<keyword evidence="3" id="KW-1185">Reference proteome</keyword>
<keyword evidence="1" id="KW-0472">Membrane</keyword>
<dbReference type="OrthoDB" id="3557131at2759"/>
<sequence>MSTNTTIHVGFWTNWAKGPVTGSTLTLSNRNGAVLVAALAIFIQLAGGRSWTIISFIVHQIRTTRQARDGIYHQQQATLRNNNSDISAIWQFTKIGWAWRSRSARSVRDSLILISTGVIHLVAFVAAGILSSHITSTGSQVLIARSPYCGMWQPQGYDPVNQDTFAPFVAYNSYSKFSLQASKQYVEDCLSESQSLPECNIYKQAQLNWTSRNAVCPFDDSLCLGPTNGSMYMDTGLLDSRDDFGVNSQDKDRVQWRRNVTCVPVTTDGYVKSGNSTLTLSGELSLQGDNNELQTPIPYNYTAAFYGPSDINGTLFGMNDPVIANATYVYSNWRDNALPFYNREAGSWDIDIETSDYQLGFDPIPALANTNSTLALIFASFFGIFTGPSDDLWLSAHYNTSVTETTNGEQSETIYEYILDKPISVLGCTEQFQFCNPARQDSSACSPPLSVNYMEENWSNVTKGLFDTKKQQETALAILISASFSTIVDTILLGNSPLLVENLAESQQSLPPAANQWELESQNWFTIGLANTQRLVVDYVTGPPSQYTEFVPQDQVANNSALAWLCENQTIRRSDFSNFSTLAIFLVFGFGSIIIGVSLCLESVVGWQRGRRKQGEWRQRAWWSDEILQLQMRALKGVGITGWDHGENMVPVNEKGKMWSSTVTWDETASLNEKGSGRFARIDSGKWSQGSGKNGPLVQVASVSSMGFSEVKRVRSNSV</sequence>
<name>A0A1L7X6Z3_9HELO</name>
<feature type="transmembrane region" description="Helical" evidence="1">
    <location>
        <begin position="33"/>
        <end position="58"/>
    </location>
</feature>
<dbReference type="Proteomes" id="UP000184330">
    <property type="component" value="Unassembled WGS sequence"/>
</dbReference>
<protein>
    <submittedName>
        <fullName evidence="2">Uncharacterized protein</fullName>
    </submittedName>
</protein>
<keyword evidence="1" id="KW-0812">Transmembrane</keyword>
<dbReference type="EMBL" id="FJOG01000016">
    <property type="protein sequence ID" value="CZR60789.1"/>
    <property type="molecule type" value="Genomic_DNA"/>
</dbReference>
<evidence type="ECO:0000256" key="1">
    <source>
        <dbReference type="SAM" id="Phobius"/>
    </source>
</evidence>
<feature type="transmembrane region" description="Helical" evidence="1">
    <location>
        <begin position="582"/>
        <end position="605"/>
    </location>
</feature>
<reference evidence="2 3" key="1">
    <citation type="submission" date="2016-03" db="EMBL/GenBank/DDBJ databases">
        <authorList>
            <person name="Ploux O."/>
        </authorList>
    </citation>
    <scope>NUCLEOTIDE SEQUENCE [LARGE SCALE GENOMIC DNA]</scope>
    <source>
        <strain evidence="2 3">UAMH 11012</strain>
    </source>
</reference>
<accession>A0A1L7X6Z3</accession>
<evidence type="ECO:0000313" key="3">
    <source>
        <dbReference type="Proteomes" id="UP000184330"/>
    </source>
</evidence>
<feature type="transmembrane region" description="Helical" evidence="1">
    <location>
        <begin position="110"/>
        <end position="130"/>
    </location>
</feature>
<organism evidence="2 3">
    <name type="scientific">Phialocephala subalpina</name>
    <dbReference type="NCBI Taxonomy" id="576137"/>
    <lineage>
        <taxon>Eukaryota</taxon>
        <taxon>Fungi</taxon>
        <taxon>Dikarya</taxon>
        <taxon>Ascomycota</taxon>
        <taxon>Pezizomycotina</taxon>
        <taxon>Leotiomycetes</taxon>
        <taxon>Helotiales</taxon>
        <taxon>Mollisiaceae</taxon>
        <taxon>Phialocephala</taxon>
        <taxon>Phialocephala fortinii species complex</taxon>
    </lineage>
</organism>
<keyword evidence="1" id="KW-1133">Transmembrane helix</keyword>
<proteinExistence type="predicted"/>